<proteinExistence type="predicted"/>
<evidence type="ECO:0000313" key="1">
    <source>
        <dbReference type="EMBL" id="KAJ3119646.1"/>
    </source>
</evidence>
<name>A0AAD5T1I1_9FUNG</name>
<protein>
    <submittedName>
        <fullName evidence="1">Uncharacterized protein</fullName>
    </submittedName>
</protein>
<keyword evidence="2" id="KW-1185">Reference proteome</keyword>
<sequence length="598" mass="68089">MEAVVAALTRPIPSNDDIPLITPFDPSQMALEDLDLMPSISDWAVVFKYVNTKRYSVFALMQGMNVLKDFFTENPCLRLTVCAVAAKMQNPPLPVHVCLSYYNRAQKSLKKYMHIVSFKTFQALMIVSAFTLMHGLPMAAKPYFILAVDMLFQLQLDVDPNDCILLGRISEEEKEQRRLGSDEWDRVFKTAPKVRFAKRQHKNTPLYDQYPIRSEISPICYLAAFLDVLDSAVVFQRHSPDSISTILQNQTVLSFHMQLSSLKGQIPSYLILIPNSSNTNNDLSLFSSDYTLSSMHIIDTLLATILYHTTICIINRPQVWLTAFLPLSSPYLIGDPTAITTLLSALESSLTSSRTILFLASWLLHRSKMGLDNDNGHLRERFWQEYVFYAIAMFESVVTAWFLVCQTQRFWWRENTGVDAGMTGEPLCLGVEDVRMIRIQVVDVLKTFKDLEEKLAGRKRRAQASDDDEFFLFSSLPHAPQDSSDSLTNLASPLVQATAAMLGDIELEEARINSGSRVDWVMDSHMDGIEGLIIGMKVVALYEEDYYPTPDSSFEEPWVLLGPLGIEFGAKIRWHAVYEEKWRKFWDELRKSEKGYKG</sequence>
<accession>A0AAD5T1I1</accession>
<evidence type="ECO:0000313" key="2">
    <source>
        <dbReference type="Proteomes" id="UP001211907"/>
    </source>
</evidence>
<dbReference type="EMBL" id="JADGJH010001037">
    <property type="protein sequence ID" value="KAJ3119646.1"/>
    <property type="molecule type" value="Genomic_DNA"/>
</dbReference>
<reference evidence="1" key="1">
    <citation type="submission" date="2020-05" db="EMBL/GenBank/DDBJ databases">
        <title>Phylogenomic resolution of chytrid fungi.</title>
        <authorList>
            <person name="Stajich J.E."/>
            <person name="Amses K."/>
            <person name="Simmons R."/>
            <person name="Seto K."/>
            <person name="Myers J."/>
            <person name="Bonds A."/>
            <person name="Quandt C.A."/>
            <person name="Barry K."/>
            <person name="Liu P."/>
            <person name="Grigoriev I."/>
            <person name="Longcore J.E."/>
            <person name="James T.Y."/>
        </authorList>
    </citation>
    <scope>NUCLEOTIDE SEQUENCE</scope>
    <source>
        <strain evidence="1">JEL0513</strain>
    </source>
</reference>
<dbReference type="CDD" id="cd12148">
    <property type="entry name" value="fungal_TF_MHR"/>
    <property type="match status" value="1"/>
</dbReference>
<dbReference type="AlphaFoldDB" id="A0AAD5T1I1"/>
<comment type="caution">
    <text evidence="1">The sequence shown here is derived from an EMBL/GenBank/DDBJ whole genome shotgun (WGS) entry which is preliminary data.</text>
</comment>
<gene>
    <name evidence="1" type="ORF">HK100_000213</name>
</gene>
<organism evidence="1 2">
    <name type="scientific">Physocladia obscura</name>
    <dbReference type="NCBI Taxonomy" id="109957"/>
    <lineage>
        <taxon>Eukaryota</taxon>
        <taxon>Fungi</taxon>
        <taxon>Fungi incertae sedis</taxon>
        <taxon>Chytridiomycota</taxon>
        <taxon>Chytridiomycota incertae sedis</taxon>
        <taxon>Chytridiomycetes</taxon>
        <taxon>Chytridiales</taxon>
        <taxon>Chytriomycetaceae</taxon>
        <taxon>Physocladia</taxon>
    </lineage>
</organism>
<dbReference type="Proteomes" id="UP001211907">
    <property type="component" value="Unassembled WGS sequence"/>
</dbReference>